<dbReference type="Proteomes" id="UP001065613">
    <property type="component" value="Chromosome"/>
</dbReference>
<dbReference type="EMBL" id="CP073041">
    <property type="protein sequence ID" value="UXE63563.1"/>
    <property type="molecule type" value="Genomic_DNA"/>
</dbReference>
<keyword evidence="1" id="KW-0472">Membrane</keyword>
<feature type="transmembrane region" description="Helical" evidence="1">
    <location>
        <begin position="219"/>
        <end position="244"/>
    </location>
</feature>
<dbReference type="KEGG" id="wna:KA717_13690"/>
<evidence type="ECO:0000313" key="2">
    <source>
        <dbReference type="EMBL" id="UXE63563.1"/>
    </source>
</evidence>
<protein>
    <submittedName>
        <fullName evidence="2">DUF3153 domain-containing protein</fullName>
    </submittedName>
</protein>
<dbReference type="InterPro" id="IPR021499">
    <property type="entry name" value="DUF3153"/>
</dbReference>
<reference evidence="2" key="1">
    <citation type="submission" date="2021-04" db="EMBL/GenBank/DDBJ databases">
        <title>Genome sequence of Woronichinia naegeliana from Washington state freshwater lake bloom.</title>
        <authorList>
            <person name="Dreher T.W."/>
        </authorList>
    </citation>
    <scope>NUCLEOTIDE SEQUENCE</scope>
    <source>
        <strain evidence="2">WA131</strain>
    </source>
</reference>
<dbReference type="Pfam" id="PF11353">
    <property type="entry name" value="DUF3153"/>
    <property type="match status" value="1"/>
</dbReference>
<proteinExistence type="predicted"/>
<accession>A0A977L122</accession>
<sequence length="259" mass="28897">MMHLKKRLFAWFMPLLLLLSLGLGGCVRYDLGINFTEQHYGEIIQHIQLSQQLTTLSQSEADKWLASLESRAKALRGYSQRVSDQELVVTIPFGSGQELVDKFNTFFNPKPPQGAGKIKDDQLDLLQLKAEMAIQQSNWFFVDQNRLRLSVDLRALGVLSNQGNIIVSPGSLIDLDFSLNTPFLVRNGVNEDALSPEATSTHSQLLWKLKPGQVNVLEAVFWVPSYLAIAGVGVIALSLAGFYLKYKRWPGVLPQAIAE</sequence>
<name>A0A977L122_9CYAN</name>
<keyword evidence="1" id="KW-1133">Transmembrane helix</keyword>
<gene>
    <name evidence="2" type="ORF">KA717_13690</name>
</gene>
<keyword evidence="1" id="KW-0812">Transmembrane</keyword>
<dbReference type="AlphaFoldDB" id="A0A977L122"/>
<organism evidence="2">
    <name type="scientific">Woronichinia naegeliana WA131</name>
    <dbReference type="NCBI Taxonomy" id="2824559"/>
    <lineage>
        <taxon>Bacteria</taxon>
        <taxon>Bacillati</taxon>
        <taxon>Cyanobacteriota</taxon>
        <taxon>Cyanophyceae</taxon>
        <taxon>Synechococcales</taxon>
        <taxon>Coelosphaeriaceae</taxon>
        <taxon>Woronichinia</taxon>
    </lineage>
</organism>
<dbReference type="PROSITE" id="PS51257">
    <property type="entry name" value="PROKAR_LIPOPROTEIN"/>
    <property type="match status" value="1"/>
</dbReference>
<evidence type="ECO:0000256" key="1">
    <source>
        <dbReference type="SAM" id="Phobius"/>
    </source>
</evidence>